<feature type="transmembrane region" description="Helical" evidence="5">
    <location>
        <begin position="261"/>
        <end position="284"/>
    </location>
</feature>
<keyword evidence="4 5" id="KW-0472">Membrane</keyword>
<reference evidence="7" key="1">
    <citation type="submission" date="2019-11" db="EMBL/GenBank/DDBJ databases">
        <title>Leishmania tarentolae CDS.</title>
        <authorList>
            <person name="Goto Y."/>
            <person name="Yamagishi J."/>
        </authorList>
    </citation>
    <scope>NUCLEOTIDE SEQUENCE [LARGE SCALE GENOMIC DNA]</scope>
    <source>
        <strain evidence="7">Parrot Tar II</strain>
    </source>
</reference>
<dbReference type="InterPro" id="IPR013057">
    <property type="entry name" value="AA_transpt_TM"/>
</dbReference>
<evidence type="ECO:0000313" key="7">
    <source>
        <dbReference type="EMBL" id="GET93057.1"/>
    </source>
</evidence>
<feature type="transmembrane region" description="Helical" evidence="5">
    <location>
        <begin position="356"/>
        <end position="372"/>
    </location>
</feature>
<feature type="transmembrane region" description="Helical" evidence="5">
    <location>
        <begin position="42"/>
        <end position="62"/>
    </location>
</feature>
<feature type="transmembrane region" description="Helical" evidence="5">
    <location>
        <begin position="378"/>
        <end position="396"/>
    </location>
</feature>
<keyword evidence="8" id="KW-1185">Reference proteome</keyword>
<evidence type="ECO:0000256" key="5">
    <source>
        <dbReference type="SAM" id="Phobius"/>
    </source>
</evidence>
<accession>A0A640KZU0</accession>
<dbReference type="VEuPathDB" id="TriTrypDB:LtaPh_3553100"/>
<feature type="transmembrane region" description="Helical" evidence="5">
    <location>
        <begin position="186"/>
        <end position="208"/>
    </location>
</feature>
<feature type="transmembrane region" description="Helical" evidence="5">
    <location>
        <begin position="304"/>
        <end position="326"/>
    </location>
</feature>
<feature type="transmembrane region" description="Helical" evidence="5">
    <location>
        <begin position="417"/>
        <end position="439"/>
    </location>
</feature>
<dbReference type="OrthoDB" id="28208at2759"/>
<evidence type="ECO:0000313" key="8">
    <source>
        <dbReference type="Proteomes" id="UP000419144"/>
    </source>
</evidence>
<evidence type="ECO:0000256" key="1">
    <source>
        <dbReference type="ARBA" id="ARBA00004141"/>
    </source>
</evidence>
<evidence type="ECO:0000256" key="2">
    <source>
        <dbReference type="ARBA" id="ARBA00022692"/>
    </source>
</evidence>
<protein>
    <submittedName>
        <fullName evidence="7">Amino acid permease, putative</fullName>
    </submittedName>
</protein>
<comment type="subcellular location">
    <subcellularLocation>
        <location evidence="1">Membrane</location>
        <topology evidence="1">Multi-pass membrane protein</topology>
    </subcellularLocation>
</comment>
<gene>
    <name evidence="7" type="ORF">LtaPh_3553100</name>
</gene>
<evidence type="ECO:0000259" key="6">
    <source>
        <dbReference type="Pfam" id="PF01490"/>
    </source>
</evidence>
<evidence type="ECO:0000256" key="4">
    <source>
        <dbReference type="ARBA" id="ARBA00023136"/>
    </source>
</evidence>
<dbReference type="Proteomes" id="UP000419144">
    <property type="component" value="Unassembled WGS sequence"/>
</dbReference>
<keyword evidence="2 5" id="KW-0812">Transmembrane</keyword>
<feature type="domain" description="Amino acid transporter transmembrane" evidence="6">
    <location>
        <begin position="43"/>
        <end position="439"/>
    </location>
</feature>
<dbReference type="AlphaFoldDB" id="A0A640KZU0"/>
<dbReference type="GO" id="GO:0005737">
    <property type="term" value="C:cytoplasm"/>
    <property type="evidence" value="ECO:0007669"/>
    <property type="project" value="TreeGrafter"/>
</dbReference>
<feature type="transmembrane region" description="Helical" evidence="5">
    <location>
        <begin position="228"/>
        <end position="249"/>
    </location>
</feature>
<dbReference type="Pfam" id="PF01490">
    <property type="entry name" value="Aa_trans"/>
    <property type="match status" value="1"/>
</dbReference>
<dbReference type="EMBL" id="BLBS01000056">
    <property type="protein sequence ID" value="GET93057.1"/>
    <property type="molecule type" value="Genomic_DNA"/>
</dbReference>
<keyword evidence="3 5" id="KW-1133">Transmembrane helix</keyword>
<name>A0A640KZU0_LEITA</name>
<dbReference type="GO" id="GO:0016020">
    <property type="term" value="C:membrane"/>
    <property type="evidence" value="ECO:0007669"/>
    <property type="project" value="UniProtKB-SubCell"/>
</dbReference>
<evidence type="ECO:0000256" key="3">
    <source>
        <dbReference type="ARBA" id="ARBA00022989"/>
    </source>
</evidence>
<dbReference type="PANTHER" id="PTHR22950">
    <property type="entry name" value="AMINO ACID TRANSPORTER"/>
    <property type="match status" value="1"/>
</dbReference>
<sequence>MSALLIFTRPHALFLPLFRVGGRTHTLLQTAMGFREHVSGRGVVGAALNLSVTTIGAGVLAIPSTFQDGGICFVVGMLVLVGIMTVFSIDYLIRCIDHLHLKSYEDISRELLGRWFEEAVRWILILYNIGMAAGYIVVIGEIFTPILPLIQPYLPFLTDTSHVMIMAWAFILLPLSCIPKITKMNYICFVAIMATFLISAIIVYRYIVPYDGKRNDVKVTYLSLNERAFLAMPVMMFSFDCQSLVFQIYNNLRAATRVNMMKVASLSVSVTGVVYLVVGLFGYLTHTPNITGNILTNYNPLKDHLFAVGEAVYSFTVMAAYVLVLFPCRDAVFIYMYGHNTATHELAHAAISTRQNLIASVLLSILSIFLAMRVTGVVVVIALLGGLCSSTICFSYPAAFRIMLHIRGLDRCKPMELVTAIGMLVFGVLGGIFGTVIAIRM</sequence>
<dbReference type="PANTHER" id="PTHR22950:SF649">
    <property type="entry name" value="ACID TRANSPORTER, PUTATIVE-RELATED"/>
    <property type="match status" value="1"/>
</dbReference>
<comment type="caution">
    <text evidence="7">The sequence shown here is derived from an EMBL/GenBank/DDBJ whole genome shotgun (WGS) entry which is preliminary data.</text>
</comment>
<feature type="transmembrane region" description="Helical" evidence="5">
    <location>
        <begin position="68"/>
        <end position="93"/>
    </location>
</feature>
<feature type="transmembrane region" description="Helical" evidence="5">
    <location>
        <begin position="119"/>
        <end position="140"/>
    </location>
</feature>
<proteinExistence type="predicted"/>
<dbReference type="GO" id="GO:0015179">
    <property type="term" value="F:L-amino acid transmembrane transporter activity"/>
    <property type="evidence" value="ECO:0007669"/>
    <property type="project" value="TreeGrafter"/>
</dbReference>
<feature type="transmembrane region" description="Helical" evidence="5">
    <location>
        <begin position="160"/>
        <end position="179"/>
    </location>
</feature>
<organism evidence="7 8">
    <name type="scientific">Leishmania tarentolae</name>
    <name type="common">Sauroleishmania tarentolae</name>
    <dbReference type="NCBI Taxonomy" id="5689"/>
    <lineage>
        <taxon>Eukaryota</taxon>
        <taxon>Discoba</taxon>
        <taxon>Euglenozoa</taxon>
        <taxon>Kinetoplastea</taxon>
        <taxon>Metakinetoplastina</taxon>
        <taxon>Trypanosomatida</taxon>
        <taxon>Trypanosomatidae</taxon>
        <taxon>Leishmaniinae</taxon>
        <taxon>Leishmania</taxon>
        <taxon>lizard Leishmania</taxon>
    </lineage>
</organism>